<organism evidence="2 3">
    <name type="scientific">Eoetvoesiella caeni</name>
    <dbReference type="NCBI Taxonomy" id="645616"/>
    <lineage>
        <taxon>Bacteria</taxon>
        <taxon>Pseudomonadati</taxon>
        <taxon>Pseudomonadota</taxon>
        <taxon>Betaproteobacteria</taxon>
        <taxon>Burkholderiales</taxon>
        <taxon>Alcaligenaceae</taxon>
        <taxon>Eoetvoesiella</taxon>
    </lineage>
</organism>
<dbReference type="Gene3D" id="3.40.1350.10">
    <property type="match status" value="1"/>
</dbReference>
<evidence type="ECO:0000259" key="1">
    <source>
        <dbReference type="Pfam" id="PF04471"/>
    </source>
</evidence>
<dbReference type="GO" id="GO:0009307">
    <property type="term" value="P:DNA restriction-modification system"/>
    <property type="evidence" value="ECO:0007669"/>
    <property type="project" value="InterPro"/>
</dbReference>
<dbReference type="EMBL" id="QNRQ01000018">
    <property type="protein sequence ID" value="RBP35227.1"/>
    <property type="molecule type" value="Genomic_DNA"/>
</dbReference>
<accession>A0A366H1X0</accession>
<keyword evidence="2" id="KW-0255">Endonuclease</keyword>
<keyword evidence="2" id="KW-0378">Hydrolase</keyword>
<gene>
    <name evidence="2" type="ORF">DFR37_1181</name>
</gene>
<dbReference type="GO" id="GO:0043590">
    <property type="term" value="C:bacterial nucleoid"/>
    <property type="evidence" value="ECO:0007669"/>
    <property type="project" value="TreeGrafter"/>
</dbReference>
<dbReference type="GO" id="GO:0015666">
    <property type="term" value="F:restriction endodeoxyribonuclease activity"/>
    <property type="evidence" value="ECO:0007669"/>
    <property type="project" value="TreeGrafter"/>
</dbReference>
<dbReference type="OrthoDB" id="9781481at2"/>
<dbReference type="InterPro" id="IPR052906">
    <property type="entry name" value="Type_IV_Methyl-Rstrct_Enzyme"/>
</dbReference>
<comment type="caution">
    <text evidence="2">The sequence shown here is derived from an EMBL/GenBank/DDBJ whole genome shotgun (WGS) entry which is preliminary data.</text>
</comment>
<dbReference type="SUPFAM" id="SSF52980">
    <property type="entry name" value="Restriction endonuclease-like"/>
    <property type="match status" value="1"/>
</dbReference>
<dbReference type="InterPro" id="IPR011856">
    <property type="entry name" value="tRNA_endonuc-like_dom_sf"/>
</dbReference>
<protein>
    <submittedName>
        <fullName evidence="2">Restriction endonuclease</fullName>
    </submittedName>
</protein>
<dbReference type="PANTHER" id="PTHR30015">
    <property type="entry name" value="MRR RESTRICTION SYSTEM PROTEIN"/>
    <property type="match status" value="1"/>
</dbReference>
<sequence>MISNQGFKLSNSGGKDIVASPDGLGFESPRILVEVKHRTEQMGSNEIRSFIGGLRSGDKGLYVSTGGFSKEARYEAERAKEPVMLMALNDLVYSIIEHYDEMDSKGKGLLPLTKIYWPV</sequence>
<name>A0A366H1X0_9BURK</name>
<proteinExistence type="predicted"/>
<keyword evidence="3" id="KW-1185">Reference proteome</keyword>
<dbReference type="InterPro" id="IPR007560">
    <property type="entry name" value="Restrct_endonuc_IV_Mrr"/>
</dbReference>
<dbReference type="Proteomes" id="UP000253628">
    <property type="component" value="Unassembled WGS sequence"/>
</dbReference>
<dbReference type="Pfam" id="PF04471">
    <property type="entry name" value="Mrr_cat"/>
    <property type="match status" value="1"/>
</dbReference>
<feature type="domain" description="Restriction endonuclease type IV Mrr" evidence="1">
    <location>
        <begin position="8"/>
        <end position="93"/>
    </location>
</feature>
<dbReference type="PANTHER" id="PTHR30015:SF7">
    <property type="entry name" value="TYPE IV METHYL-DIRECTED RESTRICTION ENZYME ECOKMRR"/>
    <property type="match status" value="1"/>
</dbReference>
<evidence type="ECO:0000313" key="2">
    <source>
        <dbReference type="EMBL" id="RBP35227.1"/>
    </source>
</evidence>
<dbReference type="InterPro" id="IPR011335">
    <property type="entry name" value="Restrct_endonuc-II-like"/>
</dbReference>
<reference evidence="2 3" key="1">
    <citation type="submission" date="2018-06" db="EMBL/GenBank/DDBJ databases">
        <title>Genomic Encyclopedia of Type Strains, Phase IV (KMG-IV): sequencing the most valuable type-strain genomes for metagenomic binning, comparative biology and taxonomic classification.</title>
        <authorList>
            <person name="Goeker M."/>
        </authorList>
    </citation>
    <scope>NUCLEOTIDE SEQUENCE [LARGE SCALE GENOMIC DNA]</scope>
    <source>
        <strain evidence="2 3">DSM 25520</strain>
    </source>
</reference>
<keyword evidence="2" id="KW-0540">Nuclease</keyword>
<dbReference type="AlphaFoldDB" id="A0A366H1X0"/>
<dbReference type="GO" id="GO:0003677">
    <property type="term" value="F:DNA binding"/>
    <property type="evidence" value="ECO:0007669"/>
    <property type="project" value="InterPro"/>
</dbReference>
<dbReference type="RefSeq" id="WP_113935062.1">
    <property type="nucleotide sequence ID" value="NZ_JACCEU010000014.1"/>
</dbReference>
<evidence type="ECO:0000313" key="3">
    <source>
        <dbReference type="Proteomes" id="UP000253628"/>
    </source>
</evidence>